<dbReference type="Pfam" id="PF13450">
    <property type="entry name" value="NAD_binding_8"/>
    <property type="match status" value="1"/>
</dbReference>
<dbReference type="PRINTS" id="PR00411">
    <property type="entry name" value="PNDRDTASEI"/>
</dbReference>
<protein>
    <submittedName>
        <fullName evidence="1">FAD-dependent oxidoreductase</fullName>
    </submittedName>
</protein>
<dbReference type="PANTHER" id="PTHR43734">
    <property type="entry name" value="PHYTOENE DESATURASE"/>
    <property type="match status" value="1"/>
</dbReference>
<dbReference type="Proteomes" id="UP000467124">
    <property type="component" value="Unassembled WGS sequence"/>
</dbReference>
<organism evidence="1 2">
    <name type="scientific">Nocardiopsis alba</name>
    <dbReference type="NCBI Taxonomy" id="53437"/>
    <lineage>
        <taxon>Bacteria</taxon>
        <taxon>Bacillati</taxon>
        <taxon>Actinomycetota</taxon>
        <taxon>Actinomycetes</taxon>
        <taxon>Streptosporangiales</taxon>
        <taxon>Nocardiopsidaceae</taxon>
        <taxon>Nocardiopsis</taxon>
    </lineage>
</organism>
<dbReference type="RefSeq" id="WP_014910153.1">
    <property type="nucleotide sequence ID" value="NZ_JBHYPC010000013.1"/>
</dbReference>
<dbReference type="Gene3D" id="3.50.50.60">
    <property type="entry name" value="FAD/NAD(P)-binding domain"/>
    <property type="match status" value="1"/>
</dbReference>
<evidence type="ECO:0000313" key="2">
    <source>
        <dbReference type="Proteomes" id="UP000467124"/>
    </source>
</evidence>
<proteinExistence type="predicted"/>
<dbReference type="EMBL" id="WWHY01000001">
    <property type="protein sequence ID" value="MYR33471.1"/>
    <property type="molecule type" value="Genomic_DNA"/>
</dbReference>
<dbReference type="InterPro" id="IPR036188">
    <property type="entry name" value="FAD/NAD-bd_sf"/>
</dbReference>
<dbReference type="PANTHER" id="PTHR43734:SF1">
    <property type="entry name" value="PHYTOENE DESATURASE"/>
    <property type="match status" value="1"/>
</dbReference>
<gene>
    <name evidence="1" type="ORF">GTW20_14670</name>
</gene>
<comment type="caution">
    <text evidence="1">The sequence shown here is derived from an EMBL/GenBank/DDBJ whole genome shotgun (WGS) entry which is preliminary data.</text>
</comment>
<dbReference type="SUPFAM" id="SSF51905">
    <property type="entry name" value="FAD/NAD(P)-binding domain"/>
    <property type="match status" value="1"/>
</dbReference>
<dbReference type="AlphaFoldDB" id="A0A7K2IU50"/>
<dbReference type="OMA" id="TNEGPHA"/>
<evidence type="ECO:0000313" key="1">
    <source>
        <dbReference type="EMBL" id="MYR33471.1"/>
    </source>
</evidence>
<reference evidence="1 2" key="1">
    <citation type="journal article" date="2019" name="Nat. Commun.">
        <title>The antimicrobial potential of Streptomyces from insect microbiomes.</title>
        <authorList>
            <person name="Chevrette M.G."/>
            <person name="Carlson C.M."/>
            <person name="Ortega H.E."/>
            <person name="Thomas C."/>
            <person name="Ananiev G.E."/>
            <person name="Barns K.J."/>
            <person name="Book A.J."/>
            <person name="Cagnazzo J."/>
            <person name="Carlos C."/>
            <person name="Flanigan W."/>
            <person name="Grubbs K.J."/>
            <person name="Horn H.A."/>
            <person name="Hoffmann F.M."/>
            <person name="Klassen J.L."/>
            <person name="Knack J.J."/>
            <person name="Lewin G.R."/>
            <person name="McDonald B.R."/>
            <person name="Muller L."/>
            <person name="Melo W.G.P."/>
            <person name="Pinto-Tomas A.A."/>
            <person name="Schmitz A."/>
            <person name="Wendt-Pienkowski E."/>
            <person name="Wildman S."/>
            <person name="Zhao M."/>
            <person name="Zhang F."/>
            <person name="Bugni T.S."/>
            <person name="Andes D.R."/>
            <person name="Pupo M.T."/>
            <person name="Currie C.R."/>
        </authorList>
    </citation>
    <scope>NUCLEOTIDE SEQUENCE [LARGE SCALE GENOMIC DNA]</scope>
    <source>
        <strain evidence="1 2">SID5840</strain>
    </source>
</reference>
<accession>A0A7K2IU50</accession>
<name>A0A7K2IU50_9ACTN</name>
<sequence length="382" mass="41358">MDITVVGGGLAGLTAAIAGAENGANVTVLESHRTLGGRARSTEPPYVANDGPHALYTDGAPYRWLAERDLVPPLVRPSLGSLRSSRFRYRERLTGRPPRALLKALARRGLSAPVERDFASWGAERLGEESTRLVASMMGVALFEADPGRLSASFVWERFRRLTRPQVPAVRYPVGGWVRLVERMADHALAMGVRIETGHRVDSLPEGPVVVATSLAAARSLLDDPSLAWESGHSLMTDLGLRSADDPFLVSDLDEGGFLERYSAHDRVLAPEGEELVQAQIPVRAGESRAEATERLERLLDTALGDWRERLTWRRDQMARGRTGALDLPGSSWRDRPAIDRGGDVYLAGDEVAAPGLLGEVSFTSAVRAAHLATSRAPAPLG</sequence>